<dbReference type="Proteomes" id="UP000215896">
    <property type="component" value="Unassembled WGS sequence"/>
</dbReference>
<protein>
    <recommendedName>
        <fullName evidence="1">HTH luxR-type domain-containing protein</fullName>
    </recommendedName>
</protein>
<dbReference type="Gene3D" id="1.25.40.10">
    <property type="entry name" value="Tetratricopeptide repeat domain"/>
    <property type="match status" value="1"/>
</dbReference>
<evidence type="ECO:0000313" key="2">
    <source>
        <dbReference type="EMBL" id="OYO14359.1"/>
    </source>
</evidence>
<dbReference type="Gene3D" id="3.40.50.300">
    <property type="entry name" value="P-loop containing nucleotide triphosphate hydrolases"/>
    <property type="match status" value="1"/>
</dbReference>
<accession>A0A255GES9</accession>
<dbReference type="PANTHER" id="PTHR47691">
    <property type="entry name" value="REGULATOR-RELATED"/>
    <property type="match status" value="1"/>
</dbReference>
<dbReference type="PRINTS" id="PR00038">
    <property type="entry name" value="HTHLUXR"/>
</dbReference>
<name>A0A255GES9_9ACTN</name>
<dbReference type="SUPFAM" id="SSF48452">
    <property type="entry name" value="TPR-like"/>
    <property type="match status" value="1"/>
</dbReference>
<dbReference type="SMART" id="SM00421">
    <property type="entry name" value="HTH_LUXR"/>
    <property type="match status" value="1"/>
</dbReference>
<dbReference type="PROSITE" id="PS50043">
    <property type="entry name" value="HTH_LUXR_2"/>
    <property type="match status" value="1"/>
</dbReference>
<dbReference type="Gene3D" id="1.10.10.10">
    <property type="entry name" value="Winged helix-like DNA-binding domain superfamily/Winged helix DNA-binding domain"/>
    <property type="match status" value="1"/>
</dbReference>
<dbReference type="CDD" id="cd06170">
    <property type="entry name" value="LuxR_C_like"/>
    <property type="match status" value="1"/>
</dbReference>
<organism evidence="2 3">
    <name type="scientific">Enemella evansiae</name>
    <dbReference type="NCBI Taxonomy" id="2016499"/>
    <lineage>
        <taxon>Bacteria</taxon>
        <taxon>Bacillati</taxon>
        <taxon>Actinomycetota</taxon>
        <taxon>Actinomycetes</taxon>
        <taxon>Propionibacteriales</taxon>
        <taxon>Propionibacteriaceae</taxon>
        <taxon>Enemella</taxon>
    </lineage>
</organism>
<dbReference type="GO" id="GO:0003677">
    <property type="term" value="F:DNA binding"/>
    <property type="evidence" value="ECO:0007669"/>
    <property type="project" value="InterPro"/>
</dbReference>
<dbReference type="GO" id="GO:0006355">
    <property type="term" value="P:regulation of DNA-templated transcription"/>
    <property type="evidence" value="ECO:0007669"/>
    <property type="project" value="InterPro"/>
</dbReference>
<dbReference type="Pfam" id="PF00196">
    <property type="entry name" value="GerE"/>
    <property type="match status" value="1"/>
</dbReference>
<feature type="domain" description="HTH luxR-type" evidence="1">
    <location>
        <begin position="782"/>
        <end position="847"/>
    </location>
</feature>
<comment type="caution">
    <text evidence="2">The sequence shown here is derived from an EMBL/GenBank/DDBJ whole genome shotgun (WGS) entry which is preliminary data.</text>
</comment>
<dbReference type="AlphaFoldDB" id="A0A255GES9"/>
<evidence type="ECO:0000313" key="3">
    <source>
        <dbReference type="Proteomes" id="UP000215896"/>
    </source>
</evidence>
<dbReference type="SUPFAM" id="SSF46894">
    <property type="entry name" value="C-terminal effector domain of the bipartite response regulators"/>
    <property type="match status" value="1"/>
</dbReference>
<dbReference type="SUPFAM" id="SSF52540">
    <property type="entry name" value="P-loop containing nucleoside triphosphate hydrolases"/>
    <property type="match status" value="1"/>
</dbReference>
<dbReference type="PANTHER" id="PTHR47691:SF3">
    <property type="entry name" value="HTH-TYPE TRANSCRIPTIONAL REGULATOR RV0890C-RELATED"/>
    <property type="match status" value="1"/>
</dbReference>
<keyword evidence="3" id="KW-1185">Reference proteome</keyword>
<dbReference type="PRINTS" id="PR00364">
    <property type="entry name" value="DISEASERSIST"/>
</dbReference>
<dbReference type="InterPro" id="IPR016032">
    <property type="entry name" value="Sig_transdc_resp-reg_C-effctor"/>
</dbReference>
<evidence type="ECO:0000259" key="1">
    <source>
        <dbReference type="PROSITE" id="PS50043"/>
    </source>
</evidence>
<reference evidence="2 3" key="1">
    <citation type="submission" date="2017-07" db="EMBL/GenBank/DDBJ databases">
        <title>Draft whole genome sequences of clinical Proprionibacteriaceae strains.</title>
        <authorList>
            <person name="Bernier A.-M."/>
            <person name="Bernard K."/>
            <person name="Domingo M.-C."/>
        </authorList>
    </citation>
    <scope>NUCLEOTIDE SEQUENCE [LARGE SCALE GENOMIC DNA]</scope>
    <source>
        <strain evidence="2 3">NML 030167</strain>
    </source>
</reference>
<dbReference type="InterPro" id="IPR027417">
    <property type="entry name" value="P-loop_NTPase"/>
</dbReference>
<sequence>MKKVTELLLEFVGSCAKNARSRGPVPTTRRTTRLCLAAHRVASHAERQRSNGWRVEMTPFIYHGPHLGHTTAVRPCAGGAVEPSHGGQLAAPMTRFIGRRSTVPQAEQLVREHRLVSLTGPGGIGKTRLALELAGRLGEEFADGHVVVALDVVTEGDGVAWRAASALEITDLASRTATEQLTRFLSDRELLLVLDNCEHLLSAAAELVLTILTTCPGVRVLTTSREPLALPGEHVLGVPPLQLPDPEAELAEVAAAESVVLLLERAEQAGGPVRLTEDNRAEVGELVRRLDGMPLALELAAVRLRSLSPGEVLERLDSRYSLLRGTGRGVLPRHQTLRGLVDWSYELCTPAEQLLWARMSVFAAGCDLAAAEAVAGFGELRPQDVLDLLDSLVAKSIVIAEHGGLGTRYRQLVTIRDYGAELAEAAGETAELRRRHRDLLLTRTRAMLRDWVGPDQQRSLALLRAWHADAVLALEWSLGVPGEAVPGAELASLLRFHWVSGRFLTAGWHRLARVLDSAEVTGRPRAEVLWVMAWVTLISGHHDETAGLLREAAELAEELDDDGLRGQVHNWGGLLDLFTGDAVGAVSHYREADRIFTASGDLAALGTALFQRALSEVYGDSPGAALATCERLIALSREHGETWFQAYAWWVRGLALTKQGDLTGAREAVLAALGIQADNLDGISIAHLITLAAQIAVASGDPRRAARLHGLADRTWHTLGTEVAAFGPGLATDDQQARSRTRQGLSADAHREALAWGTSHATDHRAAVAGALAELGALTPPASGHPAGLTRREAQIAELVADGLSNKEIGARLTISTRTVDGHVEKILHKFDVHTRAQVAVRMRQGG</sequence>
<dbReference type="InterPro" id="IPR036388">
    <property type="entry name" value="WH-like_DNA-bd_sf"/>
</dbReference>
<dbReference type="InterPro" id="IPR000792">
    <property type="entry name" value="Tscrpt_reg_LuxR_C"/>
</dbReference>
<dbReference type="EMBL" id="NMVO01000012">
    <property type="protein sequence ID" value="OYO14359.1"/>
    <property type="molecule type" value="Genomic_DNA"/>
</dbReference>
<proteinExistence type="predicted"/>
<dbReference type="InterPro" id="IPR011990">
    <property type="entry name" value="TPR-like_helical_dom_sf"/>
</dbReference>
<gene>
    <name evidence="2" type="ORF">CGZ94_07010</name>
</gene>